<proteinExistence type="predicted"/>
<keyword evidence="3" id="KW-1185">Reference proteome</keyword>
<organism evidence="2 3">
    <name type="scientific">Parapusillimonas granuli</name>
    <dbReference type="NCBI Taxonomy" id="380911"/>
    <lineage>
        <taxon>Bacteria</taxon>
        <taxon>Pseudomonadati</taxon>
        <taxon>Pseudomonadota</taxon>
        <taxon>Betaproteobacteria</taxon>
        <taxon>Burkholderiales</taxon>
        <taxon>Alcaligenaceae</taxon>
        <taxon>Parapusillimonas</taxon>
    </lineage>
</organism>
<dbReference type="InterPro" id="IPR029063">
    <property type="entry name" value="SAM-dependent_MTases_sf"/>
</dbReference>
<protein>
    <submittedName>
        <fullName evidence="2">Class I SAM-dependent methyltransferase</fullName>
    </submittedName>
</protein>
<evidence type="ECO:0000259" key="1">
    <source>
        <dbReference type="Pfam" id="PF08241"/>
    </source>
</evidence>
<dbReference type="EMBL" id="JACCEM010000008">
    <property type="protein sequence ID" value="NYT50794.1"/>
    <property type="molecule type" value="Genomic_DNA"/>
</dbReference>
<gene>
    <name evidence="2" type="ORF">H0A72_15860</name>
</gene>
<evidence type="ECO:0000313" key="2">
    <source>
        <dbReference type="EMBL" id="NYT50794.1"/>
    </source>
</evidence>
<accession>A0A853FXH3</accession>
<dbReference type="Gene3D" id="3.40.50.150">
    <property type="entry name" value="Vaccinia Virus protein VP39"/>
    <property type="match status" value="1"/>
</dbReference>
<evidence type="ECO:0000313" key="3">
    <source>
        <dbReference type="Proteomes" id="UP000559809"/>
    </source>
</evidence>
<dbReference type="RefSeq" id="WP_180157076.1">
    <property type="nucleotide sequence ID" value="NZ_JACCEM010000008.1"/>
</dbReference>
<dbReference type="GO" id="GO:0008757">
    <property type="term" value="F:S-adenosylmethionine-dependent methyltransferase activity"/>
    <property type="evidence" value="ECO:0007669"/>
    <property type="project" value="InterPro"/>
</dbReference>
<dbReference type="Pfam" id="PF08241">
    <property type="entry name" value="Methyltransf_11"/>
    <property type="match status" value="1"/>
</dbReference>
<keyword evidence="2" id="KW-0808">Transferase</keyword>
<dbReference type="GO" id="GO:0032259">
    <property type="term" value="P:methylation"/>
    <property type="evidence" value="ECO:0007669"/>
    <property type="project" value="UniProtKB-KW"/>
</dbReference>
<keyword evidence="2" id="KW-0489">Methyltransferase</keyword>
<feature type="domain" description="Methyltransferase type 11" evidence="1">
    <location>
        <begin position="78"/>
        <end position="127"/>
    </location>
</feature>
<dbReference type="AlphaFoldDB" id="A0A853FXH3"/>
<dbReference type="SUPFAM" id="SSF53335">
    <property type="entry name" value="S-adenosyl-L-methionine-dependent methyltransferases"/>
    <property type="match status" value="1"/>
</dbReference>
<dbReference type="InterPro" id="IPR013216">
    <property type="entry name" value="Methyltransf_11"/>
</dbReference>
<name>A0A853FXH3_9BURK</name>
<sequence>MSVDQPLILELADWLGTPPGQYVRRWEQKHIDAMVSNVFGYHAIQIGLPHWDLLQANRIPYKGRTSAVADGAALKGAVLVAEPENLPFDSQSIDLLVLPHVLECSGDPHQVLREAERVLVPEGRVVISGFNPWSLWGASDRIPGLDPLLPIPAHAQVSLPRLKDWFKLLSLDLDRGRFGCYAPPCTTSVWLERWKFMDHAGDRWWPVCGAVYVVSAVKRVAGMRLVGAQWKKVRKRVPRQAVVTSKHASERRRGTISYYDIQAAYGNKF</sequence>
<reference evidence="2 3" key="1">
    <citation type="submission" date="2020-07" db="EMBL/GenBank/DDBJ databases">
        <title>Taxonomic revisions and descriptions of new bacterial species based on genomic comparisons in the high-G+C-content subgroup of the family Alcaligenaceae.</title>
        <authorList>
            <person name="Szabo A."/>
            <person name="Felfoldi T."/>
        </authorList>
    </citation>
    <scope>NUCLEOTIDE SEQUENCE [LARGE SCALE GENOMIC DNA]</scope>
    <source>
        <strain evidence="2 3">LMG 24012</strain>
    </source>
</reference>
<comment type="caution">
    <text evidence="2">The sequence shown here is derived from an EMBL/GenBank/DDBJ whole genome shotgun (WGS) entry which is preliminary data.</text>
</comment>
<dbReference type="Proteomes" id="UP000559809">
    <property type="component" value="Unassembled WGS sequence"/>
</dbReference>